<evidence type="ECO:0000259" key="5">
    <source>
        <dbReference type="PROSITE" id="PS51845"/>
    </source>
</evidence>
<dbReference type="EMBL" id="JAFCIX010000227">
    <property type="protein sequence ID" value="KAH6596474.1"/>
    <property type="molecule type" value="Genomic_DNA"/>
</dbReference>
<evidence type="ECO:0000313" key="6">
    <source>
        <dbReference type="EMBL" id="KAH6596474.1"/>
    </source>
</evidence>
<evidence type="ECO:0000313" key="7">
    <source>
        <dbReference type="Proteomes" id="UP001648503"/>
    </source>
</evidence>
<sequence>MSGGAYCLMPITNRMRHLSAAKNARLLSDSDSKKSDSDTNENFEVITGPIISQNGIILVLSSLSNLSHFEYFALPTYLFVSYVAWQISRLQNKLDPSCIRPIYISFVPYIIFHSLSGDGHAILCGLWYASIMGMVLQINRPRLEYHIGCISICFIVSYLIGTFVIFPALGNPSLWANVIETQAPSSDAPLPCSSSSSSTCICPYLYIPTGTPPQCTWISAIKVYHEQEITFTISILLICISAFMLQHHVCEYAFSLFDRQHAVLNLATQNADLKHQLCLIRSQDNLDLDSPITKVIKAIRDVQMRGDLEADVMESLDYVIVLLSSNQLFLPNLNVNKEAMDLDVNKWLNAMIHNNEAPRIKAGSILNMTSGYTHGSNHVGMAAISNIRGALFGGKEANISEALESIDTWEFDIFELERVTGGHPLYYLGMALFEVYNFQAGFNVEESVMRTFLRKVESCYRRNSYHNSTHAADVMHSLHYFLTVLGLSELITSEDAFACIIAAAIHDVDHPGFNNAFMIATASPAAIRYNDASVLEHHHTSKGFDIMLTEPGCNVLGGLAPDRYKALRASIISMVLATDMTSHFEYIAKFKNKINGAGLEFNDPKDRQLCMEIAIKCGDINNAAKSLPLCTQWAANIMEEFFKQGDEERKRGLPISMFMDRQTTVISKCQVGFIDYIVLPLYEVWDQYMNEERGFPAIDNLHANRDYWKKLHEDTVVVKSI</sequence>
<dbReference type="Pfam" id="PF00233">
    <property type="entry name" value="PDEase_I"/>
    <property type="match status" value="1"/>
</dbReference>
<dbReference type="Gene3D" id="1.10.1300.10">
    <property type="entry name" value="3'5'-cyclic nucleotide phosphodiesterase, catalytic domain"/>
    <property type="match status" value="1"/>
</dbReference>
<keyword evidence="4" id="KW-0472">Membrane</keyword>
<organism evidence="6 7">
    <name type="scientific">Batrachochytrium salamandrivorans</name>
    <dbReference type="NCBI Taxonomy" id="1357716"/>
    <lineage>
        <taxon>Eukaryota</taxon>
        <taxon>Fungi</taxon>
        <taxon>Fungi incertae sedis</taxon>
        <taxon>Chytridiomycota</taxon>
        <taxon>Chytridiomycota incertae sedis</taxon>
        <taxon>Chytridiomycetes</taxon>
        <taxon>Rhizophydiales</taxon>
        <taxon>Rhizophydiales incertae sedis</taxon>
        <taxon>Batrachochytrium</taxon>
    </lineage>
</organism>
<comment type="cofactor">
    <cofactor evidence="3">
        <name>a divalent metal cation</name>
        <dbReference type="ChEBI" id="CHEBI:60240"/>
    </cofactor>
    <text evidence="3">Binds 2 divalent metal cations per subunit. Site 1 may preferentially bind zinc ions, while site 2 has a preference for magnesium and/or manganese ions.</text>
</comment>
<protein>
    <recommendedName>
        <fullName evidence="3">Phosphodiesterase</fullName>
        <ecNumber evidence="3">3.1.4.-</ecNumber>
    </recommendedName>
</protein>
<feature type="transmembrane region" description="Helical" evidence="4">
    <location>
        <begin position="120"/>
        <end position="138"/>
    </location>
</feature>
<feature type="transmembrane region" description="Helical" evidence="4">
    <location>
        <begin position="145"/>
        <end position="169"/>
    </location>
</feature>
<reference evidence="6 7" key="1">
    <citation type="submission" date="2021-02" db="EMBL/GenBank/DDBJ databases">
        <title>Variation within the Batrachochytrium salamandrivorans European outbreak.</title>
        <authorList>
            <person name="Kelly M."/>
            <person name="Pasmans F."/>
            <person name="Shea T.P."/>
            <person name="Munoz J.F."/>
            <person name="Carranza S."/>
            <person name="Cuomo C.A."/>
            <person name="Martel A."/>
        </authorList>
    </citation>
    <scope>NUCLEOTIDE SEQUENCE [LARGE SCALE GENOMIC DNA]</scope>
    <source>
        <strain evidence="6 7">AMFP18/2</strain>
    </source>
</reference>
<name>A0ABQ8FDS0_9FUNG</name>
<dbReference type="EC" id="3.1.4.-" evidence="3"/>
<dbReference type="SMART" id="SM00471">
    <property type="entry name" value="HDc"/>
    <property type="match status" value="1"/>
</dbReference>
<evidence type="ECO:0000256" key="2">
    <source>
        <dbReference type="ARBA" id="ARBA00022801"/>
    </source>
</evidence>
<dbReference type="CDD" id="cd00077">
    <property type="entry name" value="HDc"/>
    <property type="match status" value="1"/>
</dbReference>
<gene>
    <name evidence="6" type="ORF">BASA50_005178</name>
</gene>
<evidence type="ECO:0000256" key="3">
    <source>
        <dbReference type="RuleBase" id="RU363067"/>
    </source>
</evidence>
<evidence type="ECO:0000256" key="1">
    <source>
        <dbReference type="ARBA" id="ARBA00022723"/>
    </source>
</evidence>
<dbReference type="SUPFAM" id="SSF109604">
    <property type="entry name" value="HD-domain/PDEase-like"/>
    <property type="match status" value="1"/>
</dbReference>
<dbReference type="PANTHER" id="PTHR11347">
    <property type="entry name" value="CYCLIC NUCLEOTIDE PHOSPHODIESTERASE"/>
    <property type="match status" value="1"/>
</dbReference>
<dbReference type="PROSITE" id="PS00126">
    <property type="entry name" value="PDEASE_I_1"/>
    <property type="match status" value="1"/>
</dbReference>
<dbReference type="InterPro" id="IPR003607">
    <property type="entry name" value="HD/PDEase_dom"/>
</dbReference>
<proteinExistence type="inferred from homology"/>
<keyword evidence="2 3" id="KW-0378">Hydrolase</keyword>
<dbReference type="PRINTS" id="PR00387">
    <property type="entry name" value="PDIESTERASE1"/>
</dbReference>
<dbReference type="InterPro" id="IPR023088">
    <property type="entry name" value="PDEase"/>
</dbReference>
<keyword evidence="4" id="KW-0812">Transmembrane</keyword>
<dbReference type="InterPro" id="IPR002073">
    <property type="entry name" value="PDEase_catalytic_dom"/>
</dbReference>
<dbReference type="PROSITE" id="PS51845">
    <property type="entry name" value="PDEASE_I_2"/>
    <property type="match status" value="1"/>
</dbReference>
<keyword evidence="4" id="KW-1133">Transmembrane helix</keyword>
<comment type="caution">
    <text evidence="6">The sequence shown here is derived from an EMBL/GenBank/DDBJ whole genome shotgun (WGS) entry which is preliminary data.</text>
</comment>
<comment type="similarity">
    <text evidence="3">Belongs to the cyclic nucleotide phosphodiesterase family.</text>
</comment>
<evidence type="ECO:0000256" key="4">
    <source>
        <dbReference type="SAM" id="Phobius"/>
    </source>
</evidence>
<dbReference type="InterPro" id="IPR036971">
    <property type="entry name" value="PDEase_catalytic_dom_sf"/>
</dbReference>
<dbReference type="InterPro" id="IPR023174">
    <property type="entry name" value="PDEase_CS"/>
</dbReference>
<feature type="domain" description="PDEase" evidence="5">
    <location>
        <begin position="379"/>
        <end position="715"/>
    </location>
</feature>
<keyword evidence="7" id="KW-1185">Reference proteome</keyword>
<dbReference type="Proteomes" id="UP001648503">
    <property type="component" value="Unassembled WGS sequence"/>
</dbReference>
<keyword evidence="1 3" id="KW-0479">Metal-binding</keyword>
<accession>A0ABQ8FDS0</accession>